<dbReference type="PANTHER" id="PTHR45737">
    <property type="entry name" value="VON WILLEBRAND FACTOR A DOMAIN-CONTAINING PROTEIN 5A"/>
    <property type="match status" value="1"/>
</dbReference>
<protein>
    <recommendedName>
        <fullName evidence="6">Trypsin</fullName>
    </recommendedName>
</protein>
<evidence type="ECO:0000259" key="2">
    <source>
        <dbReference type="PROSITE" id="PS50234"/>
    </source>
</evidence>
<evidence type="ECO:0000259" key="3">
    <source>
        <dbReference type="PROSITE" id="PS51468"/>
    </source>
</evidence>
<dbReference type="SMART" id="SM00327">
    <property type="entry name" value="VWA"/>
    <property type="match status" value="1"/>
</dbReference>
<evidence type="ECO:0000313" key="5">
    <source>
        <dbReference type="Proteomes" id="UP000231019"/>
    </source>
</evidence>
<sequence length="840" mass="92006">MSLTIPLFETQEKNLHFGSLEVIAQEKKRVLPLAGVEIEAQVGAQIAQVQIKQIFENNLSQPLEAVYIFPLPGGAAVSSFRLKAGERVILAETQERQQARQNYQQALSEGRRAGLLEQEREEIFTLSLGNLMPGESLEIELRYAQVLPLSEQGLCELRLPLVTAPRYLPGEAIENGAHGAGTATDSDRIPDASRISPPLLAPGFDPQTHFSLSVQLLAEEISELVCSQHATQTHFKAQGLRIELAKTNERLNRDFILRWRLAEAQLKPSLLTTQTEQGCFSLLQVTAPARNLPPVPREVVFVVDRSGSMEGLKMTSASQACSLLLETLGPSDRYAILAFDDRLDWFHPKLQDNQALFLAADPAGQDEGQRFLQALTARGGTELEMALKAALQALQKREESLAQRVVVLLTDGQIGDESAVLKRLQKGLGDCRVFAVGIDTAVNAGLLNRLAALGGGTAHFVIPGEGLTTALRGIAQEIGDPVLTQLELSTEAGELQERVPTALPDVFSGRSIQIFFKGQPQQLRIKAQNADGTVYQAEVESQEVTLDAIRHLWARRRLSELEDQFRAEYNPSDALRQNMIQLSCSHGVLSRFTALVAIDAEEIVNPTGQRKQVVQPVELPESWSEANLGFTGALPPAPPMPMPAMAPLPPEAAMGGILRSAAPMAEAAAAPADQAFDLMAMEAEPKVFSVSQPRHKKASPLKKIQAFFNPKEMPAEAQPTKAPELTAKLKAEIEKLLQVCQDILNSLEQGQMPTDESLSGLRQNLLKELAQSPVADQLPQLQRLLRRELLELLQALQNTQLDPHLLLPLHKRITDLLAAIAQELASFATSSEPPFWERSL</sequence>
<name>A0A2M7G9Y2_9BACT</name>
<dbReference type="PROSITE" id="PS50234">
    <property type="entry name" value="VWFA"/>
    <property type="match status" value="1"/>
</dbReference>
<dbReference type="InterPro" id="IPR036465">
    <property type="entry name" value="vWFA_dom_sf"/>
</dbReference>
<evidence type="ECO:0000256" key="1">
    <source>
        <dbReference type="SAM" id="MobiDB-lite"/>
    </source>
</evidence>
<dbReference type="InterPro" id="IPR002035">
    <property type="entry name" value="VWF_A"/>
</dbReference>
<evidence type="ECO:0008006" key="6">
    <source>
        <dbReference type="Google" id="ProtNLM"/>
    </source>
</evidence>
<dbReference type="Pfam" id="PF08487">
    <property type="entry name" value="VIT"/>
    <property type="match status" value="1"/>
</dbReference>
<dbReference type="SMART" id="SM00609">
    <property type="entry name" value="VIT"/>
    <property type="match status" value="1"/>
</dbReference>
<dbReference type="Gene3D" id="3.40.50.410">
    <property type="entry name" value="von Willebrand factor, type A domain"/>
    <property type="match status" value="1"/>
</dbReference>
<dbReference type="Pfam" id="PF13768">
    <property type="entry name" value="VWA_3"/>
    <property type="match status" value="1"/>
</dbReference>
<dbReference type="AlphaFoldDB" id="A0A2M7G9Y2"/>
<evidence type="ECO:0000313" key="4">
    <source>
        <dbReference type="EMBL" id="PIW18948.1"/>
    </source>
</evidence>
<reference evidence="4 5" key="1">
    <citation type="submission" date="2017-09" db="EMBL/GenBank/DDBJ databases">
        <title>Depth-based differentiation of microbial function through sediment-hosted aquifers and enrichment of novel symbionts in the deep terrestrial subsurface.</title>
        <authorList>
            <person name="Probst A.J."/>
            <person name="Ladd B."/>
            <person name="Jarett J.K."/>
            <person name="Geller-Mcgrath D.E."/>
            <person name="Sieber C.M."/>
            <person name="Emerson J.B."/>
            <person name="Anantharaman K."/>
            <person name="Thomas B.C."/>
            <person name="Malmstrom R."/>
            <person name="Stieglmeier M."/>
            <person name="Klingl A."/>
            <person name="Woyke T."/>
            <person name="Ryan C.M."/>
            <person name="Banfield J.F."/>
        </authorList>
    </citation>
    <scope>NUCLEOTIDE SEQUENCE [LARGE SCALE GENOMIC DNA]</scope>
    <source>
        <strain evidence="4">CG17_big_fil_post_rev_8_21_14_2_50_48_46</strain>
    </source>
</reference>
<comment type="caution">
    <text evidence="4">The sequence shown here is derived from an EMBL/GenBank/DDBJ whole genome shotgun (WGS) entry which is preliminary data.</text>
</comment>
<gene>
    <name evidence="4" type="ORF">COW36_02230</name>
</gene>
<proteinExistence type="predicted"/>
<dbReference type="EMBL" id="PFFQ01000006">
    <property type="protein sequence ID" value="PIW18948.1"/>
    <property type="molecule type" value="Genomic_DNA"/>
</dbReference>
<feature type="domain" description="VWFA" evidence="2">
    <location>
        <begin position="298"/>
        <end position="478"/>
    </location>
</feature>
<dbReference type="SUPFAM" id="SSF53300">
    <property type="entry name" value="vWA-like"/>
    <property type="match status" value="1"/>
</dbReference>
<organism evidence="4 5">
    <name type="scientific">bacterium (Candidatus Blackallbacteria) CG17_big_fil_post_rev_8_21_14_2_50_48_46</name>
    <dbReference type="NCBI Taxonomy" id="2014261"/>
    <lineage>
        <taxon>Bacteria</taxon>
        <taxon>Candidatus Blackallbacteria</taxon>
    </lineage>
</organism>
<feature type="region of interest" description="Disordered" evidence="1">
    <location>
        <begin position="172"/>
        <end position="192"/>
    </location>
</feature>
<dbReference type="Proteomes" id="UP000231019">
    <property type="component" value="Unassembled WGS sequence"/>
</dbReference>
<feature type="domain" description="VIT" evidence="3">
    <location>
        <begin position="17"/>
        <end position="145"/>
    </location>
</feature>
<dbReference type="PANTHER" id="PTHR45737:SF6">
    <property type="entry name" value="VON WILLEBRAND FACTOR A DOMAIN-CONTAINING PROTEIN 5A"/>
    <property type="match status" value="1"/>
</dbReference>
<accession>A0A2M7G9Y2</accession>
<dbReference type="InterPro" id="IPR013694">
    <property type="entry name" value="VIT"/>
</dbReference>
<dbReference type="PROSITE" id="PS51468">
    <property type="entry name" value="VIT"/>
    <property type="match status" value="1"/>
</dbReference>